<protein>
    <submittedName>
        <fullName evidence="2">Protease</fullName>
    </submittedName>
</protein>
<dbReference type="PIRSF" id="PIRSF016493">
    <property type="entry name" value="Glycyl_aminpptds"/>
    <property type="match status" value="1"/>
</dbReference>
<proteinExistence type="predicted"/>
<dbReference type="GO" id="GO:0008233">
    <property type="term" value="F:peptidase activity"/>
    <property type="evidence" value="ECO:0007669"/>
    <property type="project" value="UniProtKB-KW"/>
</dbReference>
<dbReference type="EMBL" id="UOFX01000019">
    <property type="protein sequence ID" value="VAX06798.1"/>
    <property type="molecule type" value="Genomic_DNA"/>
</dbReference>
<dbReference type="Gene3D" id="2.30.42.10">
    <property type="match status" value="1"/>
</dbReference>
<keyword evidence="2" id="KW-0645">Protease</keyword>
<feature type="domain" description="PDZ" evidence="1">
    <location>
        <begin position="487"/>
        <end position="564"/>
    </location>
</feature>
<dbReference type="InterPro" id="IPR007963">
    <property type="entry name" value="Peptidase_M61_catalytic"/>
</dbReference>
<dbReference type="Pfam" id="PF17899">
    <property type="entry name" value="Peptidase_M61_N"/>
    <property type="match status" value="1"/>
</dbReference>
<dbReference type="Pfam" id="PF05299">
    <property type="entry name" value="Peptidase_M61"/>
    <property type="match status" value="1"/>
</dbReference>
<dbReference type="InterPro" id="IPR024191">
    <property type="entry name" value="Peptidase_M61"/>
</dbReference>
<reference evidence="2" key="1">
    <citation type="submission" date="2018-06" db="EMBL/GenBank/DDBJ databases">
        <authorList>
            <person name="Zhirakovskaya E."/>
        </authorList>
    </citation>
    <scope>NUCLEOTIDE SEQUENCE</scope>
</reference>
<dbReference type="SUPFAM" id="SSF55486">
    <property type="entry name" value="Metalloproteases ('zincins'), catalytic domain"/>
    <property type="match status" value="1"/>
</dbReference>
<organism evidence="2">
    <name type="scientific">hydrothermal vent metagenome</name>
    <dbReference type="NCBI Taxonomy" id="652676"/>
    <lineage>
        <taxon>unclassified sequences</taxon>
        <taxon>metagenomes</taxon>
        <taxon>ecological metagenomes</taxon>
    </lineage>
</organism>
<dbReference type="AlphaFoldDB" id="A0A3B1B5Z9"/>
<dbReference type="InterPro" id="IPR027268">
    <property type="entry name" value="Peptidase_M4/M1_CTD_sf"/>
</dbReference>
<dbReference type="InterPro" id="IPR040756">
    <property type="entry name" value="Peptidase_M61_N"/>
</dbReference>
<sequence>MIRYQIIPVSPEAHLFKVTLQIAKPDPKGQMLTLPAWIPGSYMIRDFAKNIVTLKATCEEETVVAEKTDKQTWLCAPCAGELQVEYEVYAWDLSVRSAHLDSTHGYFNGTSVFLRVLGKETDPHQVDIKPPVGDAYSDWRVATTLASAGALCFEFGPYQALSYADLIDNPVEMGTFTLATFDVAGVPHNIAITGRHQTDTDRLCKDLQAICKYHASLFGGLPAMESYLFQVMAVGDGYGGLEHRSSCSLICKRDDLPRIGVDKITQGYRQFLGLCSHEYFHLWNVKRIRPQVFKDADLSHEVHSNLLWAFEGITSYYDDLALVRSGVISSNSYLELLAQTITRVQRNSGRLKQSVTESSFDAWTKFYQQDENAPNAIVSYYTKGALIAMTLDITIRRHTEGVKSLDDLMQGLWSKYGQYDIGVPEDGIEQLAADTTGLDLVEFFDHALRGTEDLFLKELFHSIGVGYRLRPARSAKDQGGIKKYTTKNDEPAHSVLGATVSNKGGAAKLKTVLDNGAAQKAGLSTGDVIVAIDGIRATAQNLEQLIAQVSANGSVPVHAFRRDELMRFNLTPQLAPADTCELWLMDEAEEEQLQHRASWLHTVPVP</sequence>
<dbReference type="Gene3D" id="2.60.40.3650">
    <property type="match status" value="1"/>
</dbReference>
<dbReference type="PROSITE" id="PS50106">
    <property type="entry name" value="PDZ"/>
    <property type="match status" value="1"/>
</dbReference>
<accession>A0A3B1B5Z9</accession>
<keyword evidence="2" id="KW-0378">Hydrolase</keyword>
<evidence type="ECO:0000313" key="2">
    <source>
        <dbReference type="EMBL" id="VAX06798.1"/>
    </source>
</evidence>
<evidence type="ECO:0000259" key="1">
    <source>
        <dbReference type="PROSITE" id="PS50106"/>
    </source>
</evidence>
<dbReference type="InterPro" id="IPR036034">
    <property type="entry name" value="PDZ_sf"/>
</dbReference>
<dbReference type="InterPro" id="IPR001478">
    <property type="entry name" value="PDZ"/>
</dbReference>
<name>A0A3B1B5Z9_9ZZZZ</name>
<dbReference type="SUPFAM" id="SSF50156">
    <property type="entry name" value="PDZ domain-like"/>
    <property type="match status" value="1"/>
</dbReference>
<dbReference type="GO" id="GO:0006508">
    <property type="term" value="P:proteolysis"/>
    <property type="evidence" value="ECO:0007669"/>
    <property type="project" value="UniProtKB-KW"/>
</dbReference>
<dbReference type="SMART" id="SM00228">
    <property type="entry name" value="PDZ"/>
    <property type="match status" value="1"/>
</dbReference>
<gene>
    <name evidence="2" type="ORF">MNBD_GAMMA26-393</name>
</gene>
<dbReference type="Gene3D" id="1.10.390.10">
    <property type="entry name" value="Neutral Protease Domain 2"/>
    <property type="match status" value="1"/>
</dbReference>